<dbReference type="Proteomes" id="UP000182152">
    <property type="component" value="Unassembled WGS sequence"/>
</dbReference>
<evidence type="ECO:0000313" key="2">
    <source>
        <dbReference type="Proteomes" id="UP000182152"/>
    </source>
</evidence>
<reference evidence="1 2" key="1">
    <citation type="submission" date="2014-12" db="EMBL/GenBank/DDBJ databases">
        <title>Draft genome sequences of 29 type strains of Enterococci.</title>
        <authorList>
            <person name="Zhong Z."/>
            <person name="Sun Z."/>
            <person name="Liu W."/>
            <person name="Zhang W."/>
            <person name="Zhang H."/>
        </authorList>
    </citation>
    <scope>NUCLEOTIDE SEQUENCE [LARGE SCALE GENOMIC DNA]</scope>
    <source>
        <strain evidence="1 2">DSM 15687</strain>
    </source>
</reference>
<accession>A0A1L8WGU2</accession>
<proteinExistence type="predicted"/>
<protein>
    <submittedName>
        <fullName evidence="1">Uncharacterized protein</fullName>
    </submittedName>
</protein>
<keyword evidence="2" id="KW-1185">Reference proteome</keyword>
<dbReference type="EMBL" id="JXLB01000015">
    <property type="protein sequence ID" value="OJG80241.1"/>
    <property type="molecule type" value="Genomic_DNA"/>
</dbReference>
<name>A0A1L8WGU2_9ENTE</name>
<gene>
    <name evidence="1" type="ORF">RV14_GL000610</name>
</gene>
<dbReference type="STRING" id="150033.RV14_GL000610"/>
<comment type="caution">
    <text evidence="1">The sequence shown here is derived from an EMBL/GenBank/DDBJ whole genome shotgun (WGS) entry which is preliminary data.</text>
</comment>
<evidence type="ECO:0000313" key="1">
    <source>
        <dbReference type="EMBL" id="OJG80241.1"/>
    </source>
</evidence>
<organism evidence="1 2">
    <name type="scientific">Enterococcus ratti</name>
    <dbReference type="NCBI Taxonomy" id="150033"/>
    <lineage>
        <taxon>Bacteria</taxon>
        <taxon>Bacillati</taxon>
        <taxon>Bacillota</taxon>
        <taxon>Bacilli</taxon>
        <taxon>Lactobacillales</taxon>
        <taxon>Enterococcaceae</taxon>
        <taxon>Enterococcus</taxon>
    </lineage>
</organism>
<sequence>MQSFLAKKPAKNELSFSCRMIRETQKTSFDLLIKGRK</sequence>
<dbReference type="AlphaFoldDB" id="A0A1L8WGU2"/>